<comment type="subcellular location">
    <subcellularLocation>
        <location evidence="3">Cytoplasm</location>
    </subcellularLocation>
    <subcellularLocation>
        <location evidence="2">Mitochondrion matrix</location>
    </subcellularLocation>
    <subcellularLocation>
        <location evidence="1">Mitochondrion outer membrane</location>
    </subcellularLocation>
</comment>
<name>A0AAE0T328_9BIVA</name>
<dbReference type="GO" id="GO:0035694">
    <property type="term" value="P:mitochondrial protein catabolic process"/>
    <property type="evidence" value="ECO:0007669"/>
    <property type="project" value="InterPro"/>
</dbReference>
<evidence type="ECO:0000256" key="1">
    <source>
        <dbReference type="ARBA" id="ARBA00004294"/>
    </source>
</evidence>
<accession>A0AAE0T328</accession>
<protein>
    <recommendedName>
        <fullName evidence="5">Mitochondria-eating protein</fullName>
    </recommendedName>
    <alternativeName>
        <fullName evidence="12">Spermatogenesis-associated protein 18</fullName>
    </alternativeName>
</protein>
<proteinExistence type="inferred from homology"/>
<dbReference type="GO" id="GO:0008289">
    <property type="term" value="F:lipid binding"/>
    <property type="evidence" value="ECO:0007669"/>
    <property type="project" value="UniProtKB-KW"/>
</dbReference>
<evidence type="ECO:0000259" key="14">
    <source>
        <dbReference type="Pfam" id="PF16026"/>
    </source>
</evidence>
<keyword evidence="9" id="KW-0446">Lipid-binding</keyword>
<evidence type="ECO:0000256" key="12">
    <source>
        <dbReference type="ARBA" id="ARBA00032687"/>
    </source>
</evidence>
<evidence type="ECO:0000256" key="9">
    <source>
        <dbReference type="ARBA" id="ARBA00023121"/>
    </source>
</evidence>
<dbReference type="GO" id="GO:0005741">
    <property type="term" value="C:mitochondrial outer membrane"/>
    <property type="evidence" value="ECO:0007669"/>
    <property type="project" value="UniProtKB-SubCell"/>
</dbReference>
<evidence type="ECO:0000256" key="7">
    <source>
        <dbReference type="ARBA" id="ARBA00022787"/>
    </source>
</evidence>
<keyword evidence="10" id="KW-0496">Mitochondrion</keyword>
<feature type="domain" description="Mitochondria-eating protein C-terminal" evidence="14">
    <location>
        <begin position="195"/>
        <end position="385"/>
    </location>
</feature>
<keyword evidence="16" id="KW-1185">Reference proteome</keyword>
<feature type="compositionally biased region" description="Basic and acidic residues" evidence="13">
    <location>
        <begin position="90"/>
        <end position="100"/>
    </location>
</feature>
<evidence type="ECO:0000256" key="10">
    <source>
        <dbReference type="ARBA" id="ARBA00023128"/>
    </source>
</evidence>
<gene>
    <name evidence="15" type="ORF">CHS0354_026419</name>
</gene>
<dbReference type="GO" id="GO:0035695">
    <property type="term" value="P:mitophagy by internal vacuole formation"/>
    <property type="evidence" value="ECO:0007669"/>
    <property type="project" value="TreeGrafter"/>
</dbReference>
<organism evidence="15 16">
    <name type="scientific">Potamilus streckersoni</name>
    <dbReference type="NCBI Taxonomy" id="2493646"/>
    <lineage>
        <taxon>Eukaryota</taxon>
        <taxon>Metazoa</taxon>
        <taxon>Spiralia</taxon>
        <taxon>Lophotrochozoa</taxon>
        <taxon>Mollusca</taxon>
        <taxon>Bivalvia</taxon>
        <taxon>Autobranchia</taxon>
        <taxon>Heteroconchia</taxon>
        <taxon>Palaeoheterodonta</taxon>
        <taxon>Unionida</taxon>
        <taxon>Unionoidea</taxon>
        <taxon>Unionidae</taxon>
        <taxon>Ambleminae</taxon>
        <taxon>Lampsilini</taxon>
        <taxon>Potamilus</taxon>
    </lineage>
</organism>
<feature type="region of interest" description="Disordered" evidence="13">
    <location>
        <begin position="1"/>
        <end position="153"/>
    </location>
</feature>
<evidence type="ECO:0000256" key="4">
    <source>
        <dbReference type="ARBA" id="ARBA00008233"/>
    </source>
</evidence>
<keyword evidence="11" id="KW-0472">Membrane</keyword>
<evidence type="ECO:0000256" key="2">
    <source>
        <dbReference type="ARBA" id="ARBA00004305"/>
    </source>
</evidence>
<keyword evidence="6" id="KW-0963">Cytoplasm</keyword>
<feature type="compositionally biased region" description="Basic and acidic residues" evidence="13">
    <location>
        <begin position="49"/>
        <end position="83"/>
    </location>
</feature>
<dbReference type="PANTHER" id="PTHR21771:SF0">
    <property type="entry name" value="MITOCHONDRIA-EATING PROTEIN"/>
    <property type="match status" value="1"/>
</dbReference>
<reference evidence="15" key="1">
    <citation type="journal article" date="2021" name="Genome Biol. Evol.">
        <title>A High-Quality Reference Genome for a Parasitic Bivalve with Doubly Uniparental Inheritance (Bivalvia: Unionida).</title>
        <authorList>
            <person name="Smith C.H."/>
        </authorList>
    </citation>
    <scope>NUCLEOTIDE SEQUENCE</scope>
    <source>
        <strain evidence="15">CHS0354</strain>
    </source>
</reference>
<feature type="compositionally biased region" description="Acidic residues" evidence="13">
    <location>
        <begin position="11"/>
        <end position="20"/>
    </location>
</feature>
<reference evidence="15" key="2">
    <citation type="journal article" date="2021" name="Genome Biol. Evol.">
        <title>Developing a high-quality reference genome for a parasitic bivalve with doubly uniparental inheritance (Bivalvia: Unionida).</title>
        <authorList>
            <person name="Smith C.H."/>
        </authorList>
    </citation>
    <scope>NUCLEOTIDE SEQUENCE</scope>
    <source>
        <strain evidence="15">CHS0354</strain>
        <tissue evidence="15">Mantle</tissue>
    </source>
</reference>
<comment type="caution">
    <text evidence="15">The sequence shown here is derived from an EMBL/GenBank/DDBJ whole genome shotgun (WGS) entry which is preliminary data.</text>
</comment>
<dbReference type="Pfam" id="PF16026">
    <property type="entry name" value="MIEAP"/>
    <property type="match status" value="1"/>
</dbReference>
<dbReference type="EMBL" id="JAEAOA010001575">
    <property type="protein sequence ID" value="KAK3602859.1"/>
    <property type="molecule type" value="Genomic_DNA"/>
</dbReference>
<evidence type="ECO:0000313" key="16">
    <source>
        <dbReference type="Proteomes" id="UP001195483"/>
    </source>
</evidence>
<evidence type="ECO:0000256" key="5">
    <source>
        <dbReference type="ARBA" id="ARBA00019863"/>
    </source>
</evidence>
<evidence type="ECO:0000256" key="8">
    <source>
        <dbReference type="ARBA" id="ARBA00023054"/>
    </source>
</evidence>
<dbReference type="Proteomes" id="UP001195483">
    <property type="component" value="Unassembled WGS sequence"/>
</dbReference>
<feature type="compositionally biased region" description="Basic and acidic residues" evidence="13">
    <location>
        <begin position="21"/>
        <end position="34"/>
    </location>
</feature>
<comment type="similarity">
    <text evidence="4">Belongs to the MIEAP family.</text>
</comment>
<feature type="compositionally biased region" description="Polar residues" evidence="13">
    <location>
        <begin position="1"/>
        <end position="10"/>
    </location>
</feature>
<dbReference type="GO" id="GO:0005759">
    <property type="term" value="C:mitochondrial matrix"/>
    <property type="evidence" value="ECO:0007669"/>
    <property type="project" value="UniProtKB-SubCell"/>
</dbReference>
<evidence type="ECO:0000313" key="15">
    <source>
        <dbReference type="EMBL" id="KAK3602859.1"/>
    </source>
</evidence>
<dbReference type="InterPro" id="IPR031981">
    <property type="entry name" value="MIEAP_C"/>
</dbReference>
<dbReference type="AlphaFoldDB" id="A0AAE0T328"/>
<sequence>MSSSKNVDSGETNDSEYEEQGPDREEMTFEKQVLHTEMLVNRGTSQNMDDNKAEPIINHEQKDKSKGLWETDQEHSEDNKDEAINNENTNDYKNEDDTAKYHFQAAIYESKPKPGSQKRLMEEKSESRNSIRSKEKNSSLSRKKKDENRVNGVQKEPVTEMANRERIAVVRRSEEASLLMVQGNPNISDLSDTNRPTKLAERFSELYSNEHTDALEELQALNIDEKTSVSILLNIIKGAYGFCSEKVNAERKFLLENLQADPNIKIENIKKAHAAKQLKVKATELSREVCEDFLKNKFPNIITEASSKGTTRKLDIFAKECVSIIWLMCVQDPQIVMEWVDDDNGIHFDTEKYRGYTKTGTMIDFCVWPVVYLCKEGSLLSKGIAQGI</sequence>
<evidence type="ECO:0000256" key="3">
    <source>
        <dbReference type="ARBA" id="ARBA00004496"/>
    </source>
</evidence>
<keyword evidence="7" id="KW-1000">Mitochondrion outer membrane</keyword>
<evidence type="ECO:0000256" key="6">
    <source>
        <dbReference type="ARBA" id="ARBA00022490"/>
    </source>
</evidence>
<dbReference type="InterPro" id="IPR026169">
    <property type="entry name" value="MIEAP"/>
</dbReference>
<keyword evidence="8" id="KW-0175">Coiled coil</keyword>
<evidence type="ECO:0000256" key="11">
    <source>
        <dbReference type="ARBA" id="ARBA00023136"/>
    </source>
</evidence>
<reference evidence="15" key="3">
    <citation type="submission" date="2023-05" db="EMBL/GenBank/DDBJ databases">
        <authorList>
            <person name="Smith C.H."/>
        </authorList>
    </citation>
    <scope>NUCLEOTIDE SEQUENCE</scope>
    <source>
        <strain evidence="15">CHS0354</strain>
        <tissue evidence="15">Mantle</tissue>
    </source>
</reference>
<feature type="compositionally biased region" description="Basic and acidic residues" evidence="13">
    <location>
        <begin position="119"/>
        <end position="137"/>
    </location>
</feature>
<dbReference type="PANTHER" id="PTHR21771">
    <property type="entry name" value="MITOCHONDRIA-EATING PROTEIN-RELATED"/>
    <property type="match status" value="1"/>
</dbReference>
<evidence type="ECO:0000256" key="13">
    <source>
        <dbReference type="SAM" id="MobiDB-lite"/>
    </source>
</evidence>